<evidence type="ECO:0000256" key="1">
    <source>
        <dbReference type="SAM" id="MobiDB-lite"/>
    </source>
</evidence>
<gene>
    <name evidence="2" type="ORF">O3G_MSEX012288</name>
</gene>
<name>A0A921ZMT4_MANSE</name>
<feature type="region of interest" description="Disordered" evidence="1">
    <location>
        <begin position="206"/>
        <end position="242"/>
    </location>
</feature>
<dbReference type="InterPro" id="IPR019341">
    <property type="entry name" value="Alpha/Gamma-adaptin-bd_p34"/>
</dbReference>
<evidence type="ECO:0000313" key="2">
    <source>
        <dbReference type="EMBL" id="KAG6460902.1"/>
    </source>
</evidence>
<proteinExistence type="predicted"/>
<dbReference type="PANTHER" id="PTHR14659">
    <property type="entry name" value="ALPHA- AND GAMMA-ADAPTIN-BINDING PROTEIN P34"/>
    <property type="match status" value="1"/>
</dbReference>
<feature type="compositionally biased region" description="Low complexity" evidence="1">
    <location>
        <begin position="222"/>
        <end position="235"/>
    </location>
</feature>
<protein>
    <submittedName>
        <fullName evidence="2">Uncharacterized protein</fullName>
    </submittedName>
</protein>
<comment type="caution">
    <text evidence="2">The sequence shown here is derived from an EMBL/GenBank/DDBJ whole genome shotgun (WGS) entry which is preliminary data.</text>
</comment>
<dbReference type="EMBL" id="JH668704">
    <property type="protein sequence ID" value="KAG6460902.1"/>
    <property type="molecule type" value="Genomic_DNA"/>
</dbReference>
<reference evidence="2" key="1">
    <citation type="journal article" date="2016" name="Insect Biochem. Mol. Biol.">
        <title>Multifaceted biological insights from a draft genome sequence of the tobacco hornworm moth, Manduca sexta.</title>
        <authorList>
            <person name="Kanost M.R."/>
            <person name="Arrese E.L."/>
            <person name="Cao X."/>
            <person name="Chen Y.R."/>
            <person name="Chellapilla S."/>
            <person name="Goldsmith M.R."/>
            <person name="Grosse-Wilde E."/>
            <person name="Heckel D.G."/>
            <person name="Herndon N."/>
            <person name="Jiang H."/>
            <person name="Papanicolaou A."/>
            <person name="Qu J."/>
            <person name="Soulages J.L."/>
            <person name="Vogel H."/>
            <person name="Walters J."/>
            <person name="Waterhouse R.M."/>
            <person name="Ahn S.J."/>
            <person name="Almeida F.C."/>
            <person name="An C."/>
            <person name="Aqrawi P."/>
            <person name="Bretschneider A."/>
            <person name="Bryant W.B."/>
            <person name="Bucks S."/>
            <person name="Chao H."/>
            <person name="Chevignon G."/>
            <person name="Christen J.M."/>
            <person name="Clarke D.F."/>
            <person name="Dittmer N.T."/>
            <person name="Ferguson L.C.F."/>
            <person name="Garavelou S."/>
            <person name="Gordon K.H.J."/>
            <person name="Gunaratna R.T."/>
            <person name="Han Y."/>
            <person name="Hauser F."/>
            <person name="He Y."/>
            <person name="Heidel-Fischer H."/>
            <person name="Hirsh A."/>
            <person name="Hu Y."/>
            <person name="Jiang H."/>
            <person name="Kalra D."/>
            <person name="Klinner C."/>
            <person name="Konig C."/>
            <person name="Kovar C."/>
            <person name="Kroll A.R."/>
            <person name="Kuwar S.S."/>
            <person name="Lee S.L."/>
            <person name="Lehman R."/>
            <person name="Li K."/>
            <person name="Li Z."/>
            <person name="Liang H."/>
            <person name="Lovelace S."/>
            <person name="Lu Z."/>
            <person name="Mansfield J.H."/>
            <person name="McCulloch K.J."/>
            <person name="Mathew T."/>
            <person name="Morton B."/>
            <person name="Muzny D.M."/>
            <person name="Neunemann D."/>
            <person name="Ongeri F."/>
            <person name="Pauchet Y."/>
            <person name="Pu L.L."/>
            <person name="Pyrousis I."/>
            <person name="Rao X.J."/>
            <person name="Redding A."/>
            <person name="Roesel C."/>
            <person name="Sanchez-Gracia A."/>
            <person name="Schaack S."/>
            <person name="Shukla A."/>
            <person name="Tetreau G."/>
            <person name="Wang Y."/>
            <person name="Xiong G.H."/>
            <person name="Traut W."/>
            <person name="Walsh T.K."/>
            <person name="Worley K.C."/>
            <person name="Wu D."/>
            <person name="Wu W."/>
            <person name="Wu Y.Q."/>
            <person name="Zhang X."/>
            <person name="Zou Z."/>
            <person name="Zucker H."/>
            <person name="Briscoe A.D."/>
            <person name="Burmester T."/>
            <person name="Clem R.J."/>
            <person name="Feyereisen R."/>
            <person name="Grimmelikhuijzen C.J.P."/>
            <person name="Hamodrakas S.J."/>
            <person name="Hansson B.S."/>
            <person name="Huguet E."/>
            <person name="Jermiin L.S."/>
            <person name="Lan Q."/>
            <person name="Lehman H.K."/>
            <person name="Lorenzen M."/>
            <person name="Merzendorfer H."/>
            <person name="Michalopoulos I."/>
            <person name="Morton D.B."/>
            <person name="Muthukrishnan S."/>
            <person name="Oakeshott J.G."/>
            <person name="Palmer W."/>
            <person name="Park Y."/>
            <person name="Passarelli A.L."/>
            <person name="Rozas J."/>
            <person name="Schwartz L.M."/>
            <person name="Smith W."/>
            <person name="Southgate A."/>
            <person name="Vilcinskas A."/>
            <person name="Vogt R."/>
            <person name="Wang P."/>
            <person name="Werren J."/>
            <person name="Yu X.Q."/>
            <person name="Zhou J.J."/>
            <person name="Brown S.J."/>
            <person name="Scherer S.E."/>
            <person name="Richards S."/>
            <person name="Blissard G.W."/>
        </authorList>
    </citation>
    <scope>NUCLEOTIDE SEQUENCE</scope>
</reference>
<reference evidence="2" key="2">
    <citation type="submission" date="2020-12" db="EMBL/GenBank/DDBJ databases">
        <authorList>
            <person name="Kanost M."/>
        </authorList>
    </citation>
    <scope>NUCLEOTIDE SEQUENCE</scope>
</reference>
<dbReference type="AlphaFoldDB" id="A0A921ZMT4"/>
<dbReference type="PANTHER" id="PTHR14659:SF1">
    <property type="entry name" value="ALPHA- AND GAMMA-ADAPTIN-BINDING PROTEIN P34"/>
    <property type="match status" value="1"/>
</dbReference>
<accession>A0A921ZMT4</accession>
<dbReference type="Proteomes" id="UP000791440">
    <property type="component" value="Unassembled WGS sequence"/>
</dbReference>
<keyword evidence="3" id="KW-1185">Reference proteome</keyword>
<sequence length="289" mass="30929">MLWQVYCTVVQCKERWGGSGLQGIGTAAESTMCSYDSLPVVLVSAADTAAADSLIAEIIDNDVTESYCKNDSGADPVWRLVNKYYTADVRVHTLTDQQQMQIDPDKVEAHVIHLTETECSTGGSATVACAEGRQQRAGAAERGADVRLVAASCVEPDAELEAWAASHHRELVALREASPETPGPFLEQYGVERLRGALHAHAWRGMERVRPDHGPLPSLSRTSSESSEGSAGSAGTEEESVERAEAFVAALGALEAARDSRHGDAARLDRAEQVVAAFCRALGYDLDAC</sequence>
<dbReference type="OrthoDB" id="10261384at2759"/>
<evidence type="ECO:0000313" key="3">
    <source>
        <dbReference type="Proteomes" id="UP000791440"/>
    </source>
</evidence>
<organism evidence="2 3">
    <name type="scientific">Manduca sexta</name>
    <name type="common">Tobacco hawkmoth</name>
    <name type="synonym">Tobacco hornworm</name>
    <dbReference type="NCBI Taxonomy" id="7130"/>
    <lineage>
        <taxon>Eukaryota</taxon>
        <taxon>Metazoa</taxon>
        <taxon>Ecdysozoa</taxon>
        <taxon>Arthropoda</taxon>
        <taxon>Hexapoda</taxon>
        <taxon>Insecta</taxon>
        <taxon>Pterygota</taxon>
        <taxon>Neoptera</taxon>
        <taxon>Endopterygota</taxon>
        <taxon>Lepidoptera</taxon>
        <taxon>Glossata</taxon>
        <taxon>Ditrysia</taxon>
        <taxon>Bombycoidea</taxon>
        <taxon>Sphingidae</taxon>
        <taxon>Sphinginae</taxon>
        <taxon>Sphingini</taxon>
        <taxon>Manduca</taxon>
    </lineage>
</organism>